<protein>
    <submittedName>
        <fullName evidence="2">Ligase-associated DNA damage response endonuclease PdeM</fullName>
        <ecNumber evidence="2">3.1.-.-</ecNumber>
    </submittedName>
</protein>
<keyword evidence="2" id="KW-0540">Nuclease</keyword>
<dbReference type="InterPro" id="IPR024173">
    <property type="entry name" value="Pesterase_MJ0037-like"/>
</dbReference>
<evidence type="ECO:0000313" key="2">
    <source>
        <dbReference type="EMBL" id="RYC32285.1"/>
    </source>
</evidence>
<proteinExistence type="predicted"/>
<dbReference type="NCBIfam" id="TIGR04123">
    <property type="entry name" value="P_estr_lig_assc"/>
    <property type="match status" value="1"/>
</dbReference>
<keyword evidence="2" id="KW-0378">Hydrolase</keyword>
<sequence length="246" mass="25951">MTAVKRKAPVEARPGDIGRMHSHVTVAGVDLLADFCGALFHEADRVLLVADLHLEKGSSFARRGLMLPPYDTAATLAKLAAVVMRTRPRLVVALGDSFHDRAGATRMGEADRAALHGLQAGRDWLWLAGNHDPAPPAGLAGDTAEDWHLGPLTLRHEPAPGASPGEIAGHLHPVAIVAGAGSAVRRRCFVSDGARCIMPAFGAYAGGLNFRHPAFAGLLKDGRRIAHALGRDRVYAIPESRCLAGA</sequence>
<dbReference type="EMBL" id="QYBB01000008">
    <property type="protein sequence ID" value="RYC32285.1"/>
    <property type="molecule type" value="Genomic_DNA"/>
</dbReference>
<dbReference type="PIRSF" id="PIRSF000887">
    <property type="entry name" value="Pesterase_MJ0037"/>
    <property type="match status" value="1"/>
</dbReference>
<reference evidence="2 3" key="1">
    <citation type="submission" date="2018-12" db="EMBL/GenBank/DDBJ databases">
        <authorList>
            <person name="Grouzdev D.S."/>
            <person name="Krutkina M.S."/>
        </authorList>
    </citation>
    <scope>NUCLEOTIDE SEQUENCE [LARGE SCALE GENOMIC DNA]</scope>
    <source>
        <strain evidence="2 3">RmlP026</strain>
    </source>
</reference>
<dbReference type="SUPFAM" id="SSF56300">
    <property type="entry name" value="Metallo-dependent phosphatases"/>
    <property type="match status" value="1"/>
</dbReference>
<dbReference type="AlphaFoldDB" id="A0A4Q2UBP6"/>
<gene>
    <name evidence="2" type="primary">pdeM</name>
    <name evidence="2" type="ORF">D3273_09660</name>
</gene>
<dbReference type="InterPro" id="IPR026336">
    <property type="entry name" value="PdeM-like"/>
</dbReference>
<name>A0A4Q2UBP6_9HYPH</name>
<dbReference type="OrthoDB" id="9795838at2"/>
<keyword evidence="2" id="KW-0436">Ligase</keyword>
<dbReference type="PANTHER" id="PTHR39323">
    <property type="entry name" value="BLR1149 PROTEIN"/>
    <property type="match status" value="1"/>
</dbReference>
<organism evidence="2 3">
    <name type="scientific">Lichenibacterium minor</name>
    <dbReference type="NCBI Taxonomy" id="2316528"/>
    <lineage>
        <taxon>Bacteria</taxon>
        <taxon>Pseudomonadati</taxon>
        <taxon>Pseudomonadota</taxon>
        <taxon>Alphaproteobacteria</taxon>
        <taxon>Hyphomicrobiales</taxon>
        <taxon>Lichenihabitantaceae</taxon>
        <taxon>Lichenibacterium</taxon>
    </lineage>
</organism>
<keyword evidence="2" id="KW-0255">Endonuclease</keyword>
<dbReference type="EC" id="3.1.-.-" evidence="2"/>
<dbReference type="Pfam" id="PF00149">
    <property type="entry name" value="Metallophos"/>
    <property type="match status" value="1"/>
</dbReference>
<dbReference type="InterPro" id="IPR029052">
    <property type="entry name" value="Metallo-depent_PP-like"/>
</dbReference>
<accession>A0A4Q2UBP6</accession>
<reference evidence="2 3" key="2">
    <citation type="submission" date="2019-02" db="EMBL/GenBank/DDBJ databases">
        <title>'Lichenibacterium ramalinii' gen. nov. sp. nov., 'Lichenibacterium minor' gen. nov. sp. nov.</title>
        <authorList>
            <person name="Pankratov T."/>
        </authorList>
    </citation>
    <scope>NUCLEOTIDE SEQUENCE [LARGE SCALE GENOMIC DNA]</scope>
    <source>
        <strain evidence="2 3">RmlP026</strain>
    </source>
</reference>
<comment type="caution">
    <text evidence="2">The sequence shown here is derived from an EMBL/GenBank/DDBJ whole genome shotgun (WGS) entry which is preliminary data.</text>
</comment>
<feature type="domain" description="Calcineurin-like phosphoesterase" evidence="1">
    <location>
        <begin position="45"/>
        <end position="140"/>
    </location>
</feature>
<dbReference type="Gene3D" id="3.60.21.10">
    <property type="match status" value="1"/>
</dbReference>
<dbReference type="InterPro" id="IPR004843">
    <property type="entry name" value="Calcineurin-like_PHP"/>
</dbReference>
<dbReference type="PANTHER" id="PTHR39323:SF1">
    <property type="entry name" value="BLR1149 PROTEIN"/>
    <property type="match status" value="1"/>
</dbReference>
<dbReference type="GO" id="GO:0016787">
    <property type="term" value="F:hydrolase activity"/>
    <property type="evidence" value="ECO:0007669"/>
    <property type="project" value="UniProtKB-KW"/>
</dbReference>
<keyword evidence="3" id="KW-1185">Reference proteome</keyword>
<evidence type="ECO:0000259" key="1">
    <source>
        <dbReference type="Pfam" id="PF00149"/>
    </source>
</evidence>
<dbReference type="GO" id="GO:0004519">
    <property type="term" value="F:endonuclease activity"/>
    <property type="evidence" value="ECO:0007669"/>
    <property type="project" value="UniProtKB-KW"/>
</dbReference>
<dbReference type="GO" id="GO:0016874">
    <property type="term" value="F:ligase activity"/>
    <property type="evidence" value="ECO:0007669"/>
    <property type="project" value="UniProtKB-KW"/>
</dbReference>
<dbReference type="Proteomes" id="UP000290759">
    <property type="component" value="Unassembled WGS sequence"/>
</dbReference>
<evidence type="ECO:0000313" key="3">
    <source>
        <dbReference type="Proteomes" id="UP000290759"/>
    </source>
</evidence>